<dbReference type="FunFam" id="2.60.120.10:FF:000064">
    <property type="entry name" value="cGMP-dependent protein kinase, isozyme"/>
    <property type="match status" value="1"/>
</dbReference>
<feature type="domain" description="Cyclic nucleotide-binding" evidence="9">
    <location>
        <begin position="503"/>
        <end position="618"/>
    </location>
</feature>
<accession>A0A1B6DSL1</accession>
<evidence type="ECO:0000256" key="1">
    <source>
        <dbReference type="ARBA" id="ARBA00022527"/>
    </source>
</evidence>
<evidence type="ECO:0000313" key="10">
    <source>
        <dbReference type="EMBL" id="JAS28660.1"/>
    </source>
</evidence>
<protein>
    <recommendedName>
        <fullName evidence="11">cGMP-dependent protein kinase</fullName>
    </recommendedName>
</protein>
<dbReference type="PROSITE" id="PS50011">
    <property type="entry name" value="PROTEIN_KINASE_DOM"/>
    <property type="match status" value="1"/>
</dbReference>
<dbReference type="GO" id="GO:0004692">
    <property type="term" value="F:cGMP-dependent protein kinase activity"/>
    <property type="evidence" value="ECO:0007669"/>
    <property type="project" value="InterPro"/>
</dbReference>
<keyword evidence="3 6" id="KW-0547">Nucleotide-binding</keyword>
<dbReference type="InterPro" id="IPR018490">
    <property type="entry name" value="cNMP-bd_dom_sf"/>
</dbReference>
<dbReference type="InterPro" id="IPR017441">
    <property type="entry name" value="Protein_kinase_ATP_BS"/>
</dbReference>
<dbReference type="PANTHER" id="PTHR24353:SF147">
    <property type="entry name" value="CGMP-DEPENDENT SERINE_THREONIN PROTEIN KINASE-RELATED"/>
    <property type="match status" value="1"/>
</dbReference>
<evidence type="ECO:0000256" key="6">
    <source>
        <dbReference type="PROSITE-ProRule" id="PRU10141"/>
    </source>
</evidence>
<dbReference type="PROSITE" id="PS00107">
    <property type="entry name" value="PROTEIN_KINASE_ATP"/>
    <property type="match status" value="1"/>
</dbReference>
<evidence type="ECO:0000259" key="8">
    <source>
        <dbReference type="PROSITE" id="PS50011"/>
    </source>
</evidence>
<feature type="domain" description="Cyclic nucleotide-binding" evidence="9">
    <location>
        <begin position="621"/>
        <end position="743"/>
    </location>
</feature>
<evidence type="ECO:0000256" key="7">
    <source>
        <dbReference type="SAM" id="Coils"/>
    </source>
</evidence>
<dbReference type="PRINTS" id="PR00104">
    <property type="entry name" value="CGMPKINASE"/>
</dbReference>
<dbReference type="InterPro" id="IPR000595">
    <property type="entry name" value="cNMP-bd_dom"/>
</dbReference>
<dbReference type="InterPro" id="IPR011009">
    <property type="entry name" value="Kinase-like_dom_sf"/>
</dbReference>
<dbReference type="FunFam" id="3.30.200.20:FF:000042">
    <property type="entry name" value="Aurora kinase A"/>
    <property type="match status" value="1"/>
</dbReference>
<dbReference type="FunFam" id="2.60.120.10:FF:000072">
    <property type="entry name" value="cGMP-dependent protein kinase"/>
    <property type="match status" value="1"/>
</dbReference>
<dbReference type="Pfam" id="PF00069">
    <property type="entry name" value="Pkinase"/>
    <property type="match status" value="1"/>
</dbReference>
<name>A0A1B6DSL1_9HEMI</name>
<dbReference type="Pfam" id="PF00027">
    <property type="entry name" value="cNMP_binding"/>
    <property type="match status" value="2"/>
</dbReference>
<dbReference type="InterPro" id="IPR014710">
    <property type="entry name" value="RmlC-like_jellyroll"/>
</dbReference>
<feature type="non-terminal residue" evidence="10">
    <location>
        <position position="980"/>
    </location>
</feature>
<evidence type="ECO:0000256" key="5">
    <source>
        <dbReference type="ARBA" id="ARBA00022840"/>
    </source>
</evidence>
<evidence type="ECO:0000256" key="4">
    <source>
        <dbReference type="ARBA" id="ARBA00022777"/>
    </source>
</evidence>
<evidence type="ECO:0000256" key="2">
    <source>
        <dbReference type="ARBA" id="ARBA00022679"/>
    </source>
</evidence>
<reference evidence="10" key="1">
    <citation type="submission" date="2015-12" db="EMBL/GenBank/DDBJ databases">
        <title>De novo transcriptome assembly of four potential Pierce s Disease insect vectors from Arizona vineyards.</title>
        <authorList>
            <person name="Tassone E.E."/>
        </authorList>
    </citation>
    <scope>NUCLEOTIDE SEQUENCE</scope>
</reference>
<dbReference type="Gene3D" id="3.30.200.20">
    <property type="entry name" value="Phosphorylase Kinase, domain 1"/>
    <property type="match status" value="1"/>
</dbReference>
<dbReference type="CDD" id="cd05572">
    <property type="entry name" value="STKc_cGK"/>
    <property type="match status" value="1"/>
</dbReference>
<dbReference type="InterPro" id="IPR018488">
    <property type="entry name" value="cNMP-bd_CS"/>
</dbReference>
<dbReference type="SUPFAM" id="SSF56112">
    <property type="entry name" value="Protein kinase-like (PK-like)"/>
    <property type="match status" value="1"/>
</dbReference>
<evidence type="ECO:0000256" key="3">
    <source>
        <dbReference type="ARBA" id="ARBA00022741"/>
    </source>
</evidence>
<dbReference type="FunFam" id="1.10.510.10:FF:000551">
    <property type="entry name" value="Non-specific serine/threonine protein kinase"/>
    <property type="match status" value="1"/>
</dbReference>
<gene>
    <name evidence="10" type="ORF">g.14266</name>
</gene>
<dbReference type="SMART" id="SM00220">
    <property type="entry name" value="S_TKc"/>
    <property type="match status" value="1"/>
</dbReference>
<dbReference type="PROSITE" id="PS00888">
    <property type="entry name" value="CNMP_BINDING_1"/>
    <property type="match status" value="1"/>
</dbReference>
<dbReference type="GO" id="GO:0005737">
    <property type="term" value="C:cytoplasm"/>
    <property type="evidence" value="ECO:0007669"/>
    <property type="project" value="UniProtKB-ARBA"/>
</dbReference>
<evidence type="ECO:0008006" key="11">
    <source>
        <dbReference type="Google" id="ProtNLM"/>
    </source>
</evidence>
<dbReference type="InterPro" id="IPR000719">
    <property type="entry name" value="Prot_kinase_dom"/>
</dbReference>
<keyword evidence="2" id="KW-0808">Transferase</keyword>
<dbReference type="Gene3D" id="2.60.120.10">
    <property type="entry name" value="Jelly Rolls"/>
    <property type="match status" value="2"/>
</dbReference>
<dbReference type="Gene3D" id="1.10.510.10">
    <property type="entry name" value="Transferase(Phosphotransferase) domain 1"/>
    <property type="match status" value="1"/>
</dbReference>
<sequence length="980" mass="111334">GSALKSRFLTVNEQELKVIYYFDIQYIIIDHIYLNMNENDTDIEMTQEVKEKFGNGFEENKVYLFSNNIRRENVITSEDPNKIQQSVLINDSNDNSEEKISLNECSGQEVNMGEFKETLNYGSVMKNCNISYKSNNDNQNKKSAIRSNITKNEFCPQNNKTILQINEDYTKKTKDNKEKRVNFLESDNEKCNVVCAFSEESNIIWEIVPESKGCGLETTHENKRENVEIQNEIKIDLLNNRCDAVSNKKEDIINENENVSLLKTGEQSKSFLESLENRKNEKPLSILKLPTNSSVSTGKVSTHGVLPSHECGSLFVQCGSAKQESLVQTFSDQRARGNKYHHEDYTGPVSLTEILEERHQDRVMGNVPSFNKTYQGTSGAGVLNKEAKEWEKKASTLNNQVQCLQRDLYKREQEILRLEREVHKLKSVLHQATNFSKDGDILSLLHEVHGMAGQNIRITNKKQGVSGESSQTNKTALEFEVKRYEKDFSSKQLIKAAIMDNDFLKNLDQSQVRELVESMYPQKFEKGSYVIREGEAGSHLYVAAEGEFEVIKDNIVIGKIGPGKAFGELAILYNCTRTASITVIRDSKVWVLDRRIFQRIMMETGIQRILDNINFLRSVPLLHHLSDDILTKISDVLEVEFYTAGHHIIRQGTSGDTFFILSQGSVKVTQILQGSSEEQDIRVLKRGDYFGEQALLKEDCRTASVIALPPGVECLTLDRESFIQLIGDLSELQEKDYGDFTRLEVDRLTINNNSILSEPEQDLAHINLDNLDIIATLGIGGFGRVELVQSLHDKSQIFALKCLKKQHIVETHQQEHVYSEKAIMMSSRHPFICRLYKTFKDSKYVYMLLEACLGGEVWTILRDRGCFDDSTACFITACVIEALSYLHSMEIVFRDLKPENLLLDSQGFVKLVDFGFAKRLGINSSKTWTFCGTPEYVAPEVILNRGHDKAVDCWALGILIHELLTGAPPFSGTDPMKVYN</sequence>
<dbReference type="PROSITE" id="PS00889">
    <property type="entry name" value="CNMP_BINDING_2"/>
    <property type="match status" value="2"/>
</dbReference>
<dbReference type="InterPro" id="IPR002374">
    <property type="entry name" value="cGMP_dep_kinase"/>
</dbReference>
<dbReference type="CDD" id="cd00038">
    <property type="entry name" value="CAP_ED"/>
    <property type="match status" value="2"/>
</dbReference>
<dbReference type="SMART" id="SM00100">
    <property type="entry name" value="cNMP"/>
    <property type="match status" value="2"/>
</dbReference>
<organism evidence="10">
    <name type="scientific">Clastoptera arizonana</name>
    <name type="common">Arizona spittle bug</name>
    <dbReference type="NCBI Taxonomy" id="38151"/>
    <lineage>
        <taxon>Eukaryota</taxon>
        <taxon>Metazoa</taxon>
        <taxon>Ecdysozoa</taxon>
        <taxon>Arthropoda</taxon>
        <taxon>Hexapoda</taxon>
        <taxon>Insecta</taxon>
        <taxon>Pterygota</taxon>
        <taxon>Neoptera</taxon>
        <taxon>Paraneoptera</taxon>
        <taxon>Hemiptera</taxon>
        <taxon>Auchenorrhyncha</taxon>
        <taxon>Cercopoidea</taxon>
        <taxon>Clastopteridae</taxon>
        <taxon>Clastoptera</taxon>
    </lineage>
</organism>
<feature type="non-terminal residue" evidence="10">
    <location>
        <position position="1"/>
    </location>
</feature>
<keyword evidence="5 6" id="KW-0067">ATP-binding</keyword>
<dbReference type="SUPFAM" id="SSF51206">
    <property type="entry name" value="cAMP-binding domain-like"/>
    <property type="match status" value="2"/>
</dbReference>
<feature type="coiled-coil region" evidence="7">
    <location>
        <begin position="380"/>
        <end position="421"/>
    </location>
</feature>
<keyword evidence="4" id="KW-0418">Kinase</keyword>
<feature type="binding site" evidence="6">
    <location>
        <position position="801"/>
    </location>
    <ligand>
        <name>ATP</name>
        <dbReference type="ChEBI" id="CHEBI:30616"/>
    </ligand>
</feature>
<dbReference type="GO" id="GO:0005524">
    <property type="term" value="F:ATP binding"/>
    <property type="evidence" value="ECO:0007669"/>
    <property type="project" value="UniProtKB-UniRule"/>
</dbReference>
<evidence type="ECO:0000259" key="9">
    <source>
        <dbReference type="PROSITE" id="PS50042"/>
    </source>
</evidence>
<keyword evidence="1" id="KW-0723">Serine/threonine-protein kinase</keyword>
<dbReference type="PROSITE" id="PS50042">
    <property type="entry name" value="CNMP_BINDING_3"/>
    <property type="match status" value="2"/>
</dbReference>
<feature type="domain" description="Protein kinase" evidence="8">
    <location>
        <begin position="771"/>
        <end position="980"/>
    </location>
</feature>
<dbReference type="InterPro" id="IPR035014">
    <property type="entry name" value="STKc_cGK"/>
</dbReference>
<dbReference type="AlphaFoldDB" id="A0A1B6DSL1"/>
<dbReference type="EMBL" id="GEDC01008638">
    <property type="protein sequence ID" value="JAS28660.1"/>
    <property type="molecule type" value="Transcribed_RNA"/>
</dbReference>
<dbReference type="PANTHER" id="PTHR24353">
    <property type="entry name" value="CYCLIC NUCLEOTIDE-DEPENDENT PROTEIN KINASE"/>
    <property type="match status" value="1"/>
</dbReference>
<proteinExistence type="predicted"/>
<keyword evidence="7" id="KW-0175">Coiled coil</keyword>